<protein>
    <submittedName>
        <fullName evidence="1">FtsX-like permease family protein</fullName>
    </submittedName>
</protein>
<keyword evidence="2" id="KW-1185">Reference proteome</keyword>
<organism evidence="1 2">
    <name type="scientific">Petralouisia muris</name>
    <dbReference type="NCBI Taxonomy" id="3032872"/>
    <lineage>
        <taxon>Bacteria</taxon>
        <taxon>Bacillati</taxon>
        <taxon>Bacillota</taxon>
        <taxon>Clostridia</taxon>
        <taxon>Lachnospirales</taxon>
        <taxon>Lachnospiraceae</taxon>
        <taxon>Petralouisia</taxon>
    </lineage>
</organism>
<name>A0AC61RQ23_9FIRM</name>
<sequence>MNFLKRAYLYLVRKKVKTLFLFITLLIIATMLLTCISIQTAANNGVVNIKKSLRSYFTINAKQLPEGLNEKILKNILSIDGVNGEYILRSYTKAIYLDNNKNLLKIKTEGAATIPLGCENAGKIIGSSNSEKDSYFIEGGFKVIEGNHITLDQKNVILLHRDFAYKNGISLGDTIVIKNLENPELHVEVIVQGLFMNTREQNVGMTPSYDLYENVAFTDIVTSSKLIFGKLNNVFQYGDIYVDNPEQLDNIINNVEAISGVQWEKCILTKYDQGYQNTKRALETLQNIVFATMIVVMIVSFIILVLILTFSVRNRMHEIGVLLSIGMSKSAIVLQQLVEIFIITVFALVISYMTSFLLAEQVGNSLLAKTTKEYRVVEQKNNNNAVIEKDSELEKEVRMSHIEVTISELDYLVVWIVGMALCSITTVFAMIPIIKMKPKNILSQMS</sequence>
<proteinExistence type="predicted"/>
<evidence type="ECO:0000313" key="2">
    <source>
        <dbReference type="Proteomes" id="UP000304953"/>
    </source>
</evidence>
<gene>
    <name evidence="1" type="ORF">E5329_22760</name>
</gene>
<dbReference type="Proteomes" id="UP000304953">
    <property type="component" value="Unassembled WGS sequence"/>
</dbReference>
<accession>A0AC61RQ23</accession>
<dbReference type="EMBL" id="SRYA01000070">
    <property type="protein sequence ID" value="TGY91109.1"/>
    <property type="molecule type" value="Genomic_DNA"/>
</dbReference>
<reference evidence="1" key="1">
    <citation type="submission" date="2019-04" db="EMBL/GenBank/DDBJ databases">
        <title>Microbes associate with the intestines of laboratory mice.</title>
        <authorList>
            <person name="Navarre W."/>
            <person name="Wong E."/>
            <person name="Huang K."/>
            <person name="Tropini C."/>
            <person name="Ng K."/>
            <person name="Yu B."/>
        </authorList>
    </citation>
    <scope>NUCLEOTIDE SEQUENCE</scope>
    <source>
        <strain evidence="1">NM01_1-7b</strain>
    </source>
</reference>
<comment type="caution">
    <text evidence="1">The sequence shown here is derived from an EMBL/GenBank/DDBJ whole genome shotgun (WGS) entry which is preliminary data.</text>
</comment>
<evidence type="ECO:0000313" key="1">
    <source>
        <dbReference type="EMBL" id="TGY91109.1"/>
    </source>
</evidence>